<dbReference type="KEGG" id="mvl:KOY49_02170"/>
<evidence type="ECO:0000256" key="6">
    <source>
        <dbReference type="ARBA" id="ARBA00023010"/>
    </source>
</evidence>
<dbReference type="GO" id="GO:0016020">
    <property type="term" value="C:membrane"/>
    <property type="evidence" value="ECO:0007669"/>
    <property type="project" value="UniProtKB-SubCell"/>
</dbReference>
<dbReference type="Proteomes" id="UP000677117">
    <property type="component" value="Chromosome"/>
</dbReference>
<dbReference type="AlphaFoldDB" id="A0A8F1MB07"/>
<comment type="subcellular location">
    <subcellularLocation>
        <location evidence="1">Membrane</location>
    </subcellularLocation>
</comment>
<evidence type="ECO:0000256" key="8">
    <source>
        <dbReference type="SAM" id="MobiDB-lite"/>
    </source>
</evidence>
<evidence type="ECO:0000256" key="9">
    <source>
        <dbReference type="SAM" id="Phobius"/>
    </source>
</evidence>
<evidence type="ECO:0000256" key="2">
    <source>
        <dbReference type="ARBA" id="ARBA00022448"/>
    </source>
</evidence>
<feature type="region of interest" description="Disordered" evidence="8">
    <location>
        <begin position="1"/>
        <end position="47"/>
    </location>
</feature>
<name>A0A8F1MB07_9BACT</name>
<dbReference type="EMBL" id="CP076459">
    <property type="protein sequence ID" value="QWQ31780.1"/>
    <property type="molecule type" value="Genomic_DNA"/>
</dbReference>
<dbReference type="Pfam" id="PF00584">
    <property type="entry name" value="SecE"/>
    <property type="match status" value="1"/>
</dbReference>
<evidence type="ECO:0000256" key="1">
    <source>
        <dbReference type="ARBA" id="ARBA00004370"/>
    </source>
</evidence>
<evidence type="ECO:0000256" key="3">
    <source>
        <dbReference type="ARBA" id="ARBA00022692"/>
    </source>
</evidence>
<dbReference type="InterPro" id="IPR005807">
    <property type="entry name" value="SecE_bac"/>
</dbReference>
<protein>
    <submittedName>
        <fullName evidence="10">Preprotein translocase subunit SecE</fullName>
    </submittedName>
</protein>
<dbReference type="NCBIfam" id="TIGR00964">
    <property type="entry name" value="secE_bact"/>
    <property type="match status" value="1"/>
</dbReference>
<dbReference type="InterPro" id="IPR038379">
    <property type="entry name" value="SecE_sf"/>
</dbReference>
<keyword evidence="6" id="KW-0811">Translocation</keyword>
<dbReference type="RefSeq" id="WP_232736525.1">
    <property type="nucleotide sequence ID" value="NZ_CP076459.1"/>
</dbReference>
<evidence type="ECO:0000256" key="7">
    <source>
        <dbReference type="ARBA" id="ARBA00023136"/>
    </source>
</evidence>
<accession>A0A8F1MB07</accession>
<keyword evidence="4" id="KW-0653">Protein transport</keyword>
<dbReference type="Gene3D" id="1.20.5.1030">
    <property type="entry name" value="Preprotein translocase secy subunit"/>
    <property type="match status" value="1"/>
</dbReference>
<dbReference type="GO" id="GO:0006605">
    <property type="term" value="P:protein targeting"/>
    <property type="evidence" value="ECO:0007669"/>
    <property type="project" value="InterPro"/>
</dbReference>
<gene>
    <name evidence="10" type="primary">secE</name>
    <name evidence="10" type="ORF">KOY49_02170</name>
</gene>
<keyword evidence="7 9" id="KW-0472">Membrane</keyword>
<evidence type="ECO:0000313" key="11">
    <source>
        <dbReference type="Proteomes" id="UP000677117"/>
    </source>
</evidence>
<keyword evidence="2" id="KW-0813">Transport</keyword>
<feature type="transmembrane region" description="Helical" evidence="9">
    <location>
        <begin position="73"/>
        <end position="90"/>
    </location>
</feature>
<keyword evidence="3 9" id="KW-0812">Transmembrane</keyword>
<reference evidence="10" key="1">
    <citation type="submission" date="2021-06" db="EMBL/GenBank/DDBJ databases">
        <title>An adapted protocol for Saccharibacteria cultivation: two new species join this phylum of Candidate Phyla Radiations.</title>
        <authorList>
            <person name="Ibrahim A."/>
            <person name="Maatouk M."/>
            <person name="Raoult D."/>
            <person name="Bittar F."/>
        </authorList>
    </citation>
    <scope>NUCLEOTIDE SEQUENCE</scope>
    <source>
        <strain evidence="10">IHU2</strain>
    </source>
</reference>
<evidence type="ECO:0000313" key="10">
    <source>
        <dbReference type="EMBL" id="QWQ31780.1"/>
    </source>
</evidence>
<organism evidence="10 11">
    <name type="scientific">Candidatus Minimicrobia vallesae</name>
    <dbReference type="NCBI Taxonomy" id="2841264"/>
    <lineage>
        <taxon>Bacteria</taxon>
        <taxon>Candidatus Saccharimonadota</taxon>
        <taxon>Candidatus Saccharimonadota incertae sedis</taxon>
        <taxon>Candidatus Minimicrobia</taxon>
    </lineage>
</organism>
<proteinExistence type="predicted"/>
<evidence type="ECO:0000256" key="4">
    <source>
        <dbReference type="ARBA" id="ARBA00022927"/>
    </source>
</evidence>
<dbReference type="GO" id="GO:0009306">
    <property type="term" value="P:protein secretion"/>
    <property type="evidence" value="ECO:0007669"/>
    <property type="project" value="InterPro"/>
</dbReference>
<dbReference type="GO" id="GO:0008320">
    <property type="term" value="F:protein transmembrane transporter activity"/>
    <property type="evidence" value="ECO:0007669"/>
    <property type="project" value="InterPro"/>
</dbReference>
<dbReference type="GO" id="GO:0006886">
    <property type="term" value="P:intracellular protein transport"/>
    <property type="evidence" value="ECO:0007669"/>
    <property type="project" value="InterPro"/>
</dbReference>
<keyword evidence="11" id="KW-1185">Reference proteome</keyword>
<sequence length="96" mass="10664">MAQKGKASSKTTVRRIKATDDAPKKEKAVAKKINKPTKITTKAPKKSGEKGGLIGYFKGAWEELKLVRWPTRSATWAMTAAVLIFTFFVCRSDFIT</sequence>
<feature type="compositionally biased region" description="Basic and acidic residues" evidence="8">
    <location>
        <begin position="17"/>
        <end position="29"/>
    </location>
</feature>
<keyword evidence="5 9" id="KW-1133">Transmembrane helix</keyword>
<evidence type="ECO:0000256" key="5">
    <source>
        <dbReference type="ARBA" id="ARBA00022989"/>
    </source>
</evidence>
<dbReference type="InterPro" id="IPR001901">
    <property type="entry name" value="Translocase_SecE/Sec61-g"/>
</dbReference>
<feature type="compositionally biased region" description="Polar residues" evidence="8">
    <location>
        <begin position="1"/>
        <end position="11"/>
    </location>
</feature>